<dbReference type="KEGG" id="lgi:LOTGIDRAFT_74624"/>
<proteinExistence type="inferred from homology"/>
<dbReference type="OrthoDB" id="514299at2759"/>
<protein>
    <recommendedName>
        <fullName evidence="12">Sulfotransferase domain-containing protein</fullName>
    </recommendedName>
</protein>
<dbReference type="HOGENOM" id="CLU_040616_0_1_1"/>
<dbReference type="STRING" id="225164.V3ZZD8"/>
<evidence type="ECO:0008006" key="12">
    <source>
        <dbReference type="Google" id="ProtNLM"/>
    </source>
</evidence>
<organism evidence="10 11">
    <name type="scientific">Lottia gigantea</name>
    <name type="common">Giant owl limpet</name>
    <dbReference type="NCBI Taxonomy" id="225164"/>
    <lineage>
        <taxon>Eukaryota</taxon>
        <taxon>Metazoa</taxon>
        <taxon>Spiralia</taxon>
        <taxon>Lophotrochozoa</taxon>
        <taxon>Mollusca</taxon>
        <taxon>Gastropoda</taxon>
        <taxon>Patellogastropoda</taxon>
        <taxon>Lottioidea</taxon>
        <taxon>Lottiidae</taxon>
        <taxon>Lottia</taxon>
    </lineage>
</organism>
<dbReference type="Proteomes" id="UP000030746">
    <property type="component" value="Unassembled WGS sequence"/>
</dbReference>
<evidence type="ECO:0000256" key="6">
    <source>
        <dbReference type="ARBA" id="ARBA00022989"/>
    </source>
</evidence>
<feature type="non-terminal residue" evidence="10">
    <location>
        <position position="1"/>
    </location>
</feature>
<evidence type="ECO:0000256" key="2">
    <source>
        <dbReference type="ARBA" id="ARBA00008124"/>
    </source>
</evidence>
<comment type="similarity">
    <text evidence="2">Belongs to the galactose-3-O-sulfotransferase family.</text>
</comment>
<dbReference type="PANTHER" id="PTHR14647:SF87">
    <property type="entry name" value="PUTATIVE-RELATED"/>
    <property type="match status" value="1"/>
</dbReference>
<evidence type="ECO:0000256" key="1">
    <source>
        <dbReference type="ARBA" id="ARBA00004323"/>
    </source>
</evidence>
<dbReference type="SUPFAM" id="SSF52540">
    <property type="entry name" value="P-loop containing nucleoside triphosphate hydrolases"/>
    <property type="match status" value="1"/>
</dbReference>
<evidence type="ECO:0000256" key="8">
    <source>
        <dbReference type="ARBA" id="ARBA00023136"/>
    </source>
</evidence>
<sequence>CSPKTKIVFLKVHKTGSSTVANIFQRFGVTRDLNFAVPRKKPHEHGYNYIGKPGETIHSDLLLPFPEGESYDILWNHVTYNRTAFRSVMPPETVYVSIIREPFDQFVSAFEYYKMYNMAYIKKIMSVNVTNPISTYLQNFSRVEAPSRRLSYVRNKMVADFGMTLKQLSSNSKRREFFENINKDFKLVMIMEYFDESLILLRRTLCWNHKDIIYFSQNKNPFRPRRLFSSEDHRRHKELSKADYELYNYFYGKFVRKMSAEGGDFFEEVRHFR</sequence>
<name>V3ZZD8_LOTGI</name>
<dbReference type="OMA" id="RIRCLAM"/>
<evidence type="ECO:0000256" key="5">
    <source>
        <dbReference type="ARBA" id="ARBA00022968"/>
    </source>
</evidence>
<keyword evidence="7" id="KW-0333">Golgi apparatus</keyword>
<accession>V3ZZD8</accession>
<evidence type="ECO:0000313" key="11">
    <source>
        <dbReference type="Proteomes" id="UP000030746"/>
    </source>
</evidence>
<reference evidence="10 11" key="1">
    <citation type="journal article" date="2013" name="Nature">
        <title>Insights into bilaterian evolution from three spiralian genomes.</title>
        <authorList>
            <person name="Simakov O."/>
            <person name="Marletaz F."/>
            <person name="Cho S.J."/>
            <person name="Edsinger-Gonzales E."/>
            <person name="Havlak P."/>
            <person name="Hellsten U."/>
            <person name="Kuo D.H."/>
            <person name="Larsson T."/>
            <person name="Lv J."/>
            <person name="Arendt D."/>
            <person name="Savage R."/>
            <person name="Osoegawa K."/>
            <person name="de Jong P."/>
            <person name="Grimwood J."/>
            <person name="Chapman J.A."/>
            <person name="Shapiro H."/>
            <person name="Aerts A."/>
            <person name="Otillar R.P."/>
            <person name="Terry A.Y."/>
            <person name="Boore J.L."/>
            <person name="Grigoriev I.V."/>
            <person name="Lindberg D.R."/>
            <person name="Seaver E.C."/>
            <person name="Weisblat D.A."/>
            <person name="Putnam N.H."/>
            <person name="Rokhsar D.S."/>
        </authorList>
    </citation>
    <scope>NUCLEOTIDE SEQUENCE [LARGE SCALE GENOMIC DNA]</scope>
</reference>
<keyword evidence="4" id="KW-0812">Transmembrane</keyword>
<dbReference type="RefSeq" id="XP_009061259.1">
    <property type="nucleotide sequence ID" value="XM_009063011.1"/>
</dbReference>
<evidence type="ECO:0000256" key="3">
    <source>
        <dbReference type="ARBA" id="ARBA00022679"/>
    </source>
</evidence>
<comment type="subcellular location">
    <subcellularLocation>
        <location evidence="1">Golgi apparatus membrane</location>
        <topology evidence="1">Single-pass type II membrane protein</topology>
    </subcellularLocation>
</comment>
<evidence type="ECO:0000256" key="7">
    <source>
        <dbReference type="ARBA" id="ARBA00023034"/>
    </source>
</evidence>
<dbReference type="Gene3D" id="3.40.50.300">
    <property type="entry name" value="P-loop containing nucleotide triphosphate hydrolases"/>
    <property type="match status" value="1"/>
</dbReference>
<evidence type="ECO:0000256" key="4">
    <source>
        <dbReference type="ARBA" id="ARBA00022692"/>
    </source>
</evidence>
<keyword evidence="6" id="KW-1133">Transmembrane helix</keyword>
<dbReference type="AlphaFoldDB" id="V3ZZD8"/>
<evidence type="ECO:0000313" key="10">
    <source>
        <dbReference type="EMBL" id="ESO88025.1"/>
    </source>
</evidence>
<keyword evidence="11" id="KW-1185">Reference proteome</keyword>
<keyword evidence="8" id="KW-0472">Membrane</keyword>
<keyword evidence="3" id="KW-0808">Transferase</keyword>
<keyword evidence="9" id="KW-0325">Glycoprotein</keyword>
<dbReference type="GO" id="GO:0001733">
    <property type="term" value="F:galactosylceramide sulfotransferase activity"/>
    <property type="evidence" value="ECO:0007669"/>
    <property type="project" value="InterPro"/>
</dbReference>
<dbReference type="GO" id="GO:0000139">
    <property type="term" value="C:Golgi membrane"/>
    <property type="evidence" value="ECO:0007669"/>
    <property type="project" value="UniProtKB-SubCell"/>
</dbReference>
<gene>
    <name evidence="10" type="ORF">LOTGIDRAFT_74624</name>
</gene>
<dbReference type="CTD" id="20252141"/>
<evidence type="ECO:0000256" key="9">
    <source>
        <dbReference type="ARBA" id="ARBA00023180"/>
    </source>
</evidence>
<dbReference type="InterPro" id="IPR009729">
    <property type="entry name" value="Gal-3-0_sulfotransfrase"/>
</dbReference>
<dbReference type="EMBL" id="KB202793">
    <property type="protein sequence ID" value="ESO88025.1"/>
    <property type="molecule type" value="Genomic_DNA"/>
</dbReference>
<dbReference type="Pfam" id="PF06990">
    <property type="entry name" value="Gal-3-0_sulfotr"/>
    <property type="match status" value="1"/>
</dbReference>
<dbReference type="InterPro" id="IPR027417">
    <property type="entry name" value="P-loop_NTPase"/>
</dbReference>
<dbReference type="GeneID" id="20252141"/>
<dbReference type="PANTHER" id="PTHR14647">
    <property type="entry name" value="GALACTOSE-3-O-SULFOTRANSFERASE"/>
    <property type="match status" value="1"/>
</dbReference>
<dbReference type="GO" id="GO:0009247">
    <property type="term" value="P:glycolipid biosynthetic process"/>
    <property type="evidence" value="ECO:0007669"/>
    <property type="project" value="InterPro"/>
</dbReference>
<feature type="non-terminal residue" evidence="10">
    <location>
        <position position="273"/>
    </location>
</feature>
<keyword evidence="5" id="KW-0735">Signal-anchor</keyword>